<dbReference type="EMBL" id="CP058649">
    <property type="protein sequence ID" value="QUI23978.1"/>
    <property type="molecule type" value="Genomic_DNA"/>
</dbReference>
<dbReference type="RefSeq" id="WP_212694668.1">
    <property type="nucleotide sequence ID" value="NZ_CP058649.1"/>
</dbReference>
<dbReference type="InterPro" id="IPR013414">
    <property type="entry name" value="Cas7/Cst2/DevR_sub_I-B/Tneap"/>
</dbReference>
<comment type="function">
    <text evidence="2">CRISPR (clustered regularly interspaced short palindromic repeat) is an adaptive immune system that provides protection against mobile genetic elements (viruses, transposable elements and conjugative plasmids). CRISPR clusters contain spacers, sequences complementary to antecedent mobile elements, and target invading nucleic acids. CRISPR clusters are transcribed and processed into CRISPR RNA (crRNA).</text>
</comment>
<evidence type="ECO:0000256" key="1">
    <source>
        <dbReference type="ARBA" id="ARBA00023118"/>
    </source>
</evidence>
<protein>
    <submittedName>
        <fullName evidence="3">Type I-B CRISPR-associated protein Cas7/Cst2/DevR</fullName>
    </submittedName>
</protein>
<dbReference type="InterPro" id="IPR010154">
    <property type="entry name" value="CRISPR-assoc_Cas7/Cst2/DevR"/>
</dbReference>
<evidence type="ECO:0000256" key="2">
    <source>
        <dbReference type="ARBA" id="ARBA00025626"/>
    </source>
</evidence>
<dbReference type="AlphaFoldDB" id="A0A8J8MMH9"/>
<name>A0A8J8MMH9_9FIRM</name>
<proteinExistence type="predicted"/>
<keyword evidence="1" id="KW-0051">Antiviral defense</keyword>
<dbReference type="NCBIfam" id="TIGR02585">
    <property type="entry name" value="cas_Cst2_DevR"/>
    <property type="match status" value="1"/>
</dbReference>
<dbReference type="Pfam" id="PF01905">
    <property type="entry name" value="DevR"/>
    <property type="match status" value="1"/>
</dbReference>
<dbReference type="GO" id="GO:0051607">
    <property type="term" value="P:defense response to virus"/>
    <property type="evidence" value="ECO:0007669"/>
    <property type="project" value="UniProtKB-KW"/>
</dbReference>
<organism evidence="3 4">
    <name type="scientific">Vallitalea pronyensis</name>
    <dbReference type="NCBI Taxonomy" id="1348613"/>
    <lineage>
        <taxon>Bacteria</taxon>
        <taxon>Bacillati</taxon>
        <taxon>Bacillota</taxon>
        <taxon>Clostridia</taxon>
        <taxon>Lachnospirales</taxon>
        <taxon>Vallitaleaceae</taxon>
        <taxon>Vallitalea</taxon>
    </lineage>
</organism>
<keyword evidence="4" id="KW-1185">Reference proteome</keyword>
<evidence type="ECO:0000313" key="3">
    <source>
        <dbReference type="EMBL" id="QUI23978.1"/>
    </source>
</evidence>
<accession>A0A8J8MMH9</accession>
<evidence type="ECO:0000313" key="4">
    <source>
        <dbReference type="Proteomes" id="UP000683246"/>
    </source>
</evidence>
<sequence length="293" mass="32920">MNKKAKAITITYVTKASYASLNGSDKEADNISSIKKIRMTDGMEYPYCSSQAIRRALREQLAVLGFDLSEGVQGKQKKGAGTTKCEPQNYIDDDLFGFMNASESTVKRTSPVRVTSAIALNPYLGDMDFGTNYMSVKAGGNPNIFETEIHSGYYYGTILIELDRIGVKGNDGYELAISNEKKTKRVLGLVDAIQNLWTVGRQSRFLTDMSPKFVSAALLRVKNPIFMECIRLSEDLIIQEDILMNTTKDFENVILDHTLGERKGFFNKDNDNYVDIGESFQKIRQWVNEVYGE</sequence>
<dbReference type="KEGG" id="vpy:HZI73_17490"/>
<dbReference type="CDD" id="cd09687">
    <property type="entry name" value="Cas7_I-C"/>
    <property type="match status" value="1"/>
</dbReference>
<reference evidence="3" key="1">
    <citation type="submission" date="2020-07" db="EMBL/GenBank/DDBJ databases">
        <title>Vallitalea pronyensis genome.</title>
        <authorList>
            <person name="Postec A."/>
        </authorList>
    </citation>
    <scope>NUCLEOTIDE SEQUENCE</scope>
    <source>
        <strain evidence="3">FatNI3</strain>
    </source>
</reference>
<gene>
    <name evidence="3" type="primary">cas7i</name>
    <name evidence="3" type="ORF">HZI73_17490</name>
</gene>
<dbReference type="NCBIfam" id="TIGR01875">
    <property type="entry name" value="cas_MJ0381"/>
    <property type="match status" value="1"/>
</dbReference>
<dbReference type="Proteomes" id="UP000683246">
    <property type="component" value="Chromosome"/>
</dbReference>